<organism evidence="1 2">
    <name type="scientific">Euzebya pacifica</name>
    <dbReference type="NCBI Taxonomy" id="1608957"/>
    <lineage>
        <taxon>Bacteria</taxon>
        <taxon>Bacillati</taxon>
        <taxon>Actinomycetota</taxon>
        <taxon>Nitriliruptoria</taxon>
        <taxon>Euzebyales</taxon>
    </lineage>
</organism>
<proteinExistence type="predicted"/>
<evidence type="ECO:0008006" key="3">
    <source>
        <dbReference type="Google" id="ProtNLM"/>
    </source>
</evidence>
<keyword evidence="2" id="KW-1185">Reference proteome</keyword>
<dbReference type="AlphaFoldDB" id="A0A346XRY3"/>
<accession>A0A346XRY3</accession>
<gene>
    <name evidence="1" type="ORF">DVS28_a0273</name>
</gene>
<dbReference type="SUPFAM" id="SSF141571">
    <property type="entry name" value="Pentapeptide repeat-like"/>
    <property type="match status" value="1"/>
</dbReference>
<evidence type="ECO:0000313" key="2">
    <source>
        <dbReference type="Proteomes" id="UP000264006"/>
    </source>
</evidence>
<dbReference type="EMBL" id="CP031165">
    <property type="protein sequence ID" value="AXV04980.1"/>
    <property type="molecule type" value="Genomic_DNA"/>
</dbReference>
<dbReference type="Gene3D" id="2.160.20.80">
    <property type="entry name" value="E3 ubiquitin-protein ligase SopA"/>
    <property type="match status" value="1"/>
</dbReference>
<reference evidence="1 2" key="1">
    <citation type="submission" date="2018-09" db="EMBL/GenBank/DDBJ databases">
        <title>Complete genome sequence of Euzebya sp. DY32-46 isolated from seawater of Pacific Ocean.</title>
        <authorList>
            <person name="Xu L."/>
            <person name="Wu Y.-H."/>
            <person name="Xu X.-W."/>
        </authorList>
    </citation>
    <scope>NUCLEOTIDE SEQUENCE [LARGE SCALE GENOMIC DNA]</scope>
    <source>
        <strain evidence="1 2">DY32-46</strain>
    </source>
</reference>
<dbReference type="Proteomes" id="UP000264006">
    <property type="component" value="Chromosome"/>
</dbReference>
<evidence type="ECO:0000313" key="1">
    <source>
        <dbReference type="EMBL" id="AXV04980.1"/>
    </source>
</evidence>
<protein>
    <recommendedName>
        <fullName evidence="3">NACHT domain-containing protein</fullName>
    </recommendedName>
</protein>
<sequence length="813" mass="90330">MRSRPYSTRVGRRHASSVGAQRFGLIRSRQLSAGLLRGQTPRSWGRSLDGGLEMDESAIQEDVAAFADNDEDVLIDARGTLIYVVQGREEEVRLRPTADGLRVEMDDTTTVSYSTFLGRHLGRLDILAERLLQRKERDPFFVDGPASLEDSESHGELGSSLNLLSDQCSDPPAFATRLTFITADGGHGKSVLLREYMHRNANSFLRGTSPYLFWHVDLQGRQLLRLSEALMGDLGDLRVAGLWMSGILALMRHRLLVLAVDGFDELAAEQGSNDAFGALSTLIHQLDGGGSLVAASRRAFFDSDRFAHRSGLLTRNMATACEFSELHLHPWGPSHALEFLTAVEFEGSGFSDPSVAYDDLRSELGGADHPMLQRPFLLSQVAKGMLMTDLSAHRFLNGRNDPLKGVQNVVEAFVEREVTQKWKVRETGLPYLSDEQHMAILGDVAEEMHRAGTDRIPLDIIETLASVRVDDWGIDRTLHPAIIDMMRVHVLLHSSDGGRTRSFDHPEFQSFFLAVALKDHLLNAARGESIRPLRNHLRIDQISESTASYVASLAELSKEDTLQLIDSLSAIIRGQTRPTLIESNIGTLLPALIDGLSLGNKEIECPALFSSLAFAGKHLRAVALRHANFVNVRLERATWHDVTLSDCNLGELTILAECILESVSMVNCHIDGLIVVDHDGQEKRAYSPEHMVSLLHQQGIQWVDKEGTARVDEEEPHEDSRALKDAHKLLRHFHRSTILSSMDIERKYGNLDHLDSVLSLLEDNELLIPQRWRGKGSGRLWRMATSVEDLLKAEDGKGLPSQVAFWAGVRALG</sequence>
<dbReference type="KEGG" id="euz:DVS28_a0273"/>
<name>A0A346XRY3_9ACTN</name>